<dbReference type="EC" id="2.3.2.26" evidence="2"/>
<evidence type="ECO:0000313" key="7">
    <source>
        <dbReference type="WBParaSite" id="TTAC_0001124201-mRNA-1"/>
    </source>
</evidence>
<evidence type="ECO:0000256" key="3">
    <source>
        <dbReference type="ARBA" id="ARBA00022679"/>
    </source>
</evidence>
<evidence type="ECO:0000259" key="6">
    <source>
        <dbReference type="PROSITE" id="PS50237"/>
    </source>
</evidence>
<keyword evidence="4 5" id="KW-0833">Ubl conjugation pathway</keyword>
<feature type="domain" description="HECT" evidence="6">
    <location>
        <begin position="146"/>
        <end position="214"/>
    </location>
</feature>
<evidence type="ECO:0000256" key="1">
    <source>
        <dbReference type="ARBA" id="ARBA00000885"/>
    </source>
</evidence>
<dbReference type="WBParaSite" id="TTAC_0001124201-mRNA-1">
    <property type="protein sequence ID" value="TTAC_0001124201-mRNA-1"/>
    <property type="gene ID" value="TTAC_0001124201"/>
</dbReference>
<name>A0A0R3XCG5_HYDTA</name>
<evidence type="ECO:0000256" key="2">
    <source>
        <dbReference type="ARBA" id="ARBA00012485"/>
    </source>
</evidence>
<keyword evidence="3" id="KW-0808">Transferase</keyword>
<sequence>LISGIHAALELMKRLREINEKRVQPISYTSFYIPELTDIFDVRKFANWLIQRHSREKAINSYSGQSPPPDFSVFDYPFVFDVACKAKMLETEAKLSQDLAMEKASSAIIGPHLARILGPFVQTYVIFEVSRSRLISDTLDHLAMHSPADLKRPLKVRFSDEEAIDDGGVLKEFFILIMRELLNPAYGMFKEYPESRMLWFNENYCYNPSFKRTF</sequence>
<dbReference type="PANTHER" id="PTHR45700:SF8">
    <property type="entry name" value="HECT-TYPE E3 UBIQUITIN TRANSFERASE"/>
    <property type="match status" value="1"/>
</dbReference>
<evidence type="ECO:0000256" key="4">
    <source>
        <dbReference type="ARBA" id="ARBA00022786"/>
    </source>
</evidence>
<evidence type="ECO:0000256" key="5">
    <source>
        <dbReference type="PROSITE-ProRule" id="PRU00104"/>
    </source>
</evidence>
<proteinExistence type="predicted"/>
<protein>
    <recommendedName>
        <fullName evidence="2">HECT-type E3 ubiquitin transferase</fullName>
        <ecNumber evidence="2">2.3.2.26</ecNumber>
    </recommendedName>
</protein>
<organism evidence="7">
    <name type="scientific">Hydatigena taeniaeformis</name>
    <name type="common">Feline tapeworm</name>
    <name type="synonym">Taenia taeniaeformis</name>
    <dbReference type="NCBI Taxonomy" id="6205"/>
    <lineage>
        <taxon>Eukaryota</taxon>
        <taxon>Metazoa</taxon>
        <taxon>Spiralia</taxon>
        <taxon>Lophotrochozoa</taxon>
        <taxon>Platyhelminthes</taxon>
        <taxon>Cestoda</taxon>
        <taxon>Eucestoda</taxon>
        <taxon>Cyclophyllidea</taxon>
        <taxon>Taeniidae</taxon>
        <taxon>Hydatigera</taxon>
    </lineage>
</organism>
<comment type="caution">
    <text evidence="5">Lacks conserved residue(s) required for the propagation of feature annotation.</text>
</comment>
<dbReference type="GO" id="GO:0061630">
    <property type="term" value="F:ubiquitin protein ligase activity"/>
    <property type="evidence" value="ECO:0007669"/>
    <property type="project" value="UniProtKB-EC"/>
</dbReference>
<accession>A0A0R3XCG5</accession>
<comment type="catalytic activity">
    <reaction evidence="1">
        <text>S-ubiquitinyl-[E2 ubiquitin-conjugating enzyme]-L-cysteine + [acceptor protein]-L-lysine = [E2 ubiquitin-conjugating enzyme]-L-cysteine + N(6)-ubiquitinyl-[acceptor protein]-L-lysine.</text>
        <dbReference type="EC" id="2.3.2.26"/>
    </reaction>
</comment>
<dbReference type="PANTHER" id="PTHR45700">
    <property type="entry name" value="UBIQUITIN-PROTEIN LIGASE E3C"/>
    <property type="match status" value="1"/>
</dbReference>
<dbReference type="Gene3D" id="3.90.1750.10">
    <property type="entry name" value="Hect, E3 ligase catalytic domains"/>
    <property type="match status" value="1"/>
</dbReference>
<dbReference type="PROSITE" id="PS50237">
    <property type="entry name" value="HECT"/>
    <property type="match status" value="1"/>
</dbReference>
<dbReference type="InterPro" id="IPR000569">
    <property type="entry name" value="HECT_dom"/>
</dbReference>
<dbReference type="GO" id="GO:0000209">
    <property type="term" value="P:protein polyubiquitination"/>
    <property type="evidence" value="ECO:0007669"/>
    <property type="project" value="InterPro"/>
</dbReference>
<dbReference type="InterPro" id="IPR035983">
    <property type="entry name" value="Hect_E3_ubiquitin_ligase"/>
</dbReference>
<dbReference type="AlphaFoldDB" id="A0A0R3XCG5"/>
<dbReference type="SUPFAM" id="SSF56204">
    <property type="entry name" value="Hect, E3 ligase catalytic domain"/>
    <property type="match status" value="1"/>
</dbReference>
<dbReference type="STRING" id="6205.A0A0R3XCG5"/>
<dbReference type="InterPro" id="IPR044611">
    <property type="entry name" value="E3A/B/C-like"/>
</dbReference>
<reference evidence="7" key="1">
    <citation type="submission" date="2017-02" db="UniProtKB">
        <authorList>
            <consortium name="WormBaseParasite"/>
        </authorList>
    </citation>
    <scope>IDENTIFICATION</scope>
</reference>